<keyword evidence="1" id="KW-1133">Transmembrane helix</keyword>
<reference evidence="2" key="1">
    <citation type="submission" date="2015-07" db="EMBL/GenBank/DDBJ databases">
        <title>MeaNS - Measles Nucleotide Surveillance Program.</title>
        <authorList>
            <person name="Tran T."/>
            <person name="Druce J."/>
        </authorList>
    </citation>
    <scope>NUCLEOTIDE SEQUENCE</scope>
    <source>
        <strain evidence="2">UCB-OBI-ISO-001</strain>
        <tissue evidence="2">Gonad</tissue>
    </source>
</reference>
<accession>A0A0L8GYQ6</accession>
<keyword evidence="1" id="KW-0812">Transmembrane</keyword>
<feature type="transmembrane region" description="Helical" evidence="1">
    <location>
        <begin position="16"/>
        <end position="35"/>
    </location>
</feature>
<gene>
    <name evidence="2" type="ORF">OCBIM_22026233mg</name>
</gene>
<sequence length="81" mass="8898">MANSTPNNGFPYKHSAVSGVFLVMVGLFTFVYSCFDVKVMRLFIGTVICCSLLTIVGMIITFTGLRVLESLVKNAVSWRNA</sequence>
<evidence type="ECO:0000313" key="2">
    <source>
        <dbReference type="EMBL" id="KOF81695.1"/>
    </source>
</evidence>
<feature type="transmembrane region" description="Helical" evidence="1">
    <location>
        <begin position="42"/>
        <end position="65"/>
    </location>
</feature>
<name>A0A0L8GYQ6_OCTBM</name>
<evidence type="ECO:0000256" key="1">
    <source>
        <dbReference type="SAM" id="Phobius"/>
    </source>
</evidence>
<dbReference type="AlphaFoldDB" id="A0A0L8GYQ6"/>
<organism evidence="2">
    <name type="scientific">Octopus bimaculoides</name>
    <name type="common">California two-spotted octopus</name>
    <dbReference type="NCBI Taxonomy" id="37653"/>
    <lineage>
        <taxon>Eukaryota</taxon>
        <taxon>Metazoa</taxon>
        <taxon>Spiralia</taxon>
        <taxon>Lophotrochozoa</taxon>
        <taxon>Mollusca</taxon>
        <taxon>Cephalopoda</taxon>
        <taxon>Coleoidea</taxon>
        <taxon>Octopodiformes</taxon>
        <taxon>Octopoda</taxon>
        <taxon>Incirrata</taxon>
        <taxon>Octopodidae</taxon>
        <taxon>Octopus</taxon>
    </lineage>
</organism>
<dbReference type="EMBL" id="KQ420017">
    <property type="protein sequence ID" value="KOF81695.1"/>
    <property type="molecule type" value="Genomic_DNA"/>
</dbReference>
<keyword evidence="1" id="KW-0472">Membrane</keyword>
<proteinExistence type="predicted"/>
<protein>
    <submittedName>
        <fullName evidence="2">Uncharacterized protein</fullName>
    </submittedName>
</protein>